<gene>
    <name evidence="2" type="ORF">BCR34DRAFT_612708</name>
</gene>
<comment type="caution">
    <text evidence="2">The sequence shown here is derived from an EMBL/GenBank/DDBJ whole genome shotgun (WGS) entry which is preliminary data.</text>
</comment>
<proteinExistence type="predicted"/>
<organism evidence="2 3">
    <name type="scientific">Clohesyomyces aquaticus</name>
    <dbReference type="NCBI Taxonomy" id="1231657"/>
    <lineage>
        <taxon>Eukaryota</taxon>
        <taxon>Fungi</taxon>
        <taxon>Dikarya</taxon>
        <taxon>Ascomycota</taxon>
        <taxon>Pezizomycotina</taxon>
        <taxon>Dothideomycetes</taxon>
        <taxon>Pleosporomycetidae</taxon>
        <taxon>Pleosporales</taxon>
        <taxon>Lindgomycetaceae</taxon>
        <taxon>Clohesyomyces</taxon>
    </lineage>
</organism>
<keyword evidence="1" id="KW-1133">Transmembrane helix</keyword>
<name>A0A1Y1ZWB5_9PLEO</name>
<dbReference type="Proteomes" id="UP000193144">
    <property type="component" value="Unassembled WGS sequence"/>
</dbReference>
<dbReference type="EMBL" id="MCFA01000032">
    <property type="protein sequence ID" value="ORY14532.1"/>
    <property type="molecule type" value="Genomic_DNA"/>
</dbReference>
<keyword evidence="3" id="KW-1185">Reference proteome</keyword>
<feature type="transmembrane region" description="Helical" evidence="1">
    <location>
        <begin position="171"/>
        <end position="192"/>
    </location>
</feature>
<accession>A0A1Y1ZWB5</accession>
<evidence type="ECO:0000313" key="2">
    <source>
        <dbReference type="EMBL" id="ORY14532.1"/>
    </source>
</evidence>
<reference evidence="2 3" key="1">
    <citation type="submission" date="2016-07" db="EMBL/GenBank/DDBJ databases">
        <title>Pervasive Adenine N6-methylation of Active Genes in Fungi.</title>
        <authorList>
            <consortium name="DOE Joint Genome Institute"/>
            <person name="Mondo S.J."/>
            <person name="Dannebaum R.O."/>
            <person name="Kuo R.C."/>
            <person name="Labutti K."/>
            <person name="Haridas S."/>
            <person name="Kuo A."/>
            <person name="Salamov A."/>
            <person name="Ahrendt S.R."/>
            <person name="Lipzen A."/>
            <person name="Sullivan W."/>
            <person name="Andreopoulos W.B."/>
            <person name="Clum A."/>
            <person name="Lindquist E."/>
            <person name="Daum C."/>
            <person name="Ramamoorthy G.K."/>
            <person name="Gryganskyi A."/>
            <person name="Culley D."/>
            <person name="Magnuson J.K."/>
            <person name="James T.Y."/>
            <person name="O'Malley M.A."/>
            <person name="Stajich J.E."/>
            <person name="Spatafora J.W."/>
            <person name="Visel A."/>
            <person name="Grigoriev I.V."/>
        </authorList>
    </citation>
    <scope>NUCLEOTIDE SEQUENCE [LARGE SCALE GENOMIC DNA]</scope>
    <source>
        <strain evidence="2 3">CBS 115471</strain>
    </source>
</reference>
<dbReference type="AlphaFoldDB" id="A0A1Y1ZWB5"/>
<keyword evidence="1" id="KW-0812">Transmembrane</keyword>
<feature type="transmembrane region" description="Helical" evidence="1">
    <location>
        <begin position="17"/>
        <end position="37"/>
    </location>
</feature>
<evidence type="ECO:0000313" key="3">
    <source>
        <dbReference type="Proteomes" id="UP000193144"/>
    </source>
</evidence>
<protein>
    <submittedName>
        <fullName evidence="2">Uncharacterized protein</fullName>
    </submittedName>
</protein>
<feature type="transmembrane region" description="Helical" evidence="1">
    <location>
        <begin position="199"/>
        <end position="218"/>
    </location>
</feature>
<feature type="transmembrane region" description="Helical" evidence="1">
    <location>
        <begin position="49"/>
        <end position="70"/>
    </location>
</feature>
<sequence>MDILDTLFPICNQLDCFVSIASLLFTMCGIKTVAWYIDSPSCTLKGPAVVVMWLLFALAMRANVQLFWVWKVDKRVQQYFRSIAFRYKVAMWEGRVLDMYDRNSTVWTGLEPGPVADKSMWAASSSCLRQRPHDHCQQGPNLPRNNLHRSASTVHLSLHRRTTNTMASEPFLFRVLACCIIVFVSLLVCTVITNPTTLILFKAIVTITITFTITGVANEGTDDVIVFYFHYLGGVMEEAAVLLRDTIMELLER</sequence>
<keyword evidence="1" id="KW-0472">Membrane</keyword>
<evidence type="ECO:0000256" key="1">
    <source>
        <dbReference type="SAM" id="Phobius"/>
    </source>
</evidence>